<keyword evidence="2" id="KW-1185">Reference proteome</keyword>
<dbReference type="AlphaFoldDB" id="A0A0C9ZJN5"/>
<organism evidence="1 2">
    <name type="scientific">Suillus luteus UH-Slu-Lm8-n1</name>
    <dbReference type="NCBI Taxonomy" id="930992"/>
    <lineage>
        <taxon>Eukaryota</taxon>
        <taxon>Fungi</taxon>
        <taxon>Dikarya</taxon>
        <taxon>Basidiomycota</taxon>
        <taxon>Agaricomycotina</taxon>
        <taxon>Agaricomycetes</taxon>
        <taxon>Agaricomycetidae</taxon>
        <taxon>Boletales</taxon>
        <taxon>Suillineae</taxon>
        <taxon>Suillaceae</taxon>
        <taxon>Suillus</taxon>
    </lineage>
</organism>
<protein>
    <submittedName>
        <fullName evidence="1">Uncharacterized protein</fullName>
    </submittedName>
</protein>
<gene>
    <name evidence="1" type="ORF">CY34DRAFT_108998</name>
</gene>
<dbReference type="EMBL" id="KN835436">
    <property type="protein sequence ID" value="KIK37680.1"/>
    <property type="molecule type" value="Genomic_DNA"/>
</dbReference>
<evidence type="ECO:0000313" key="2">
    <source>
        <dbReference type="Proteomes" id="UP000054485"/>
    </source>
</evidence>
<reference evidence="1 2" key="1">
    <citation type="submission" date="2014-04" db="EMBL/GenBank/DDBJ databases">
        <authorList>
            <consortium name="DOE Joint Genome Institute"/>
            <person name="Kuo A."/>
            <person name="Ruytinx J."/>
            <person name="Rineau F."/>
            <person name="Colpaert J."/>
            <person name="Kohler A."/>
            <person name="Nagy L.G."/>
            <person name="Floudas D."/>
            <person name="Copeland A."/>
            <person name="Barry K.W."/>
            <person name="Cichocki N."/>
            <person name="Veneault-Fourrey C."/>
            <person name="LaButti K."/>
            <person name="Lindquist E.A."/>
            <person name="Lipzen A."/>
            <person name="Lundell T."/>
            <person name="Morin E."/>
            <person name="Murat C."/>
            <person name="Sun H."/>
            <person name="Tunlid A."/>
            <person name="Henrissat B."/>
            <person name="Grigoriev I.V."/>
            <person name="Hibbett D.S."/>
            <person name="Martin F."/>
            <person name="Nordberg H.P."/>
            <person name="Cantor M.N."/>
            <person name="Hua S.X."/>
        </authorList>
    </citation>
    <scope>NUCLEOTIDE SEQUENCE [LARGE SCALE GENOMIC DNA]</scope>
    <source>
        <strain evidence="1 2">UH-Slu-Lm8-n1</strain>
    </source>
</reference>
<dbReference type="InParanoid" id="A0A0C9ZJN5"/>
<sequence length="137" mass="16053">MAEGQGGIVKLLGVLETLRDNIKSLVRPWVVLKYQIPLHTQNTPVVKLFIEGLIRNYQYLKDPINIYTILIDLLFRHQAVKSFMKYLLFHDCQYWWYINSTKNVESLLAYSTITLSQTNLDNIKVLDCSKNNWSFLV</sequence>
<reference evidence="2" key="2">
    <citation type="submission" date="2015-01" db="EMBL/GenBank/DDBJ databases">
        <title>Evolutionary Origins and Diversification of the Mycorrhizal Mutualists.</title>
        <authorList>
            <consortium name="DOE Joint Genome Institute"/>
            <consortium name="Mycorrhizal Genomics Consortium"/>
            <person name="Kohler A."/>
            <person name="Kuo A."/>
            <person name="Nagy L.G."/>
            <person name="Floudas D."/>
            <person name="Copeland A."/>
            <person name="Barry K.W."/>
            <person name="Cichocki N."/>
            <person name="Veneault-Fourrey C."/>
            <person name="LaButti K."/>
            <person name="Lindquist E.A."/>
            <person name="Lipzen A."/>
            <person name="Lundell T."/>
            <person name="Morin E."/>
            <person name="Murat C."/>
            <person name="Riley R."/>
            <person name="Ohm R."/>
            <person name="Sun H."/>
            <person name="Tunlid A."/>
            <person name="Henrissat B."/>
            <person name="Grigoriev I.V."/>
            <person name="Hibbett D.S."/>
            <person name="Martin F."/>
        </authorList>
    </citation>
    <scope>NUCLEOTIDE SEQUENCE [LARGE SCALE GENOMIC DNA]</scope>
    <source>
        <strain evidence="2">UH-Slu-Lm8-n1</strain>
    </source>
</reference>
<name>A0A0C9ZJN5_9AGAM</name>
<proteinExistence type="predicted"/>
<evidence type="ECO:0000313" key="1">
    <source>
        <dbReference type="EMBL" id="KIK37680.1"/>
    </source>
</evidence>
<accession>A0A0C9ZJN5</accession>
<dbReference type="OrthoDB" id="2682695at2759"/>
<dbReference type="HOGENOM" id="CLU_1866444_0_0_1"/>
<dbReference type="Proteomes" id="UP000054485">
    <property type="component" value="Unassembled WGS sequence"/>
</dbReference>